<dbReference type="Pfam" id="PF10326">
    <property type="entry name" value="7TM_GPCR_Str"/>
    <property type="match status" value="1"/>
</dbReference>
<protein>
    <submittedName>
        <fullName evidence="2">Seven TM Receptor</fullName>
    </submittedName>
</protein>
<feature type="transmembrane region" description="Helical" evidence="1">
    <location>
        <begin position="98"/>
        <end position="122"/>
    </location>
</feature>
<dbReference type="PANTHER" id="PTHR46000:SF11">
    <property type="entry name" value="SEVEN TM RECEPTOR"/>
    <property type="match status" value="1"/>
</dbReference>
<proteinExistence type="predicted"/>
<feature type="transmembrane region" description="Helical" evidence="1">
    <location>
        <begin position="142"/>
        <end position="162"/>
    </location>
</feature>
<evidence type="ECO:0000256" key="1">
    <source>
        <dbReference type="SAM" id="Phobius"/>
    </source>
</evidence>
<dbReference type="KEGG" id="cel:CELE_C05E4.2"/>
<feature type="transmembrane region" description="Helical" evidence="1">
    <location>
        <begin position="52"/>
        <end position="71"/>
    </location>
</feature>
<dbReference type="SUPFAM" id="SSF81321">
    <property type="entry name" value="Family A G protein-coupled receptor-like"/>
    <property type="match status" value="1"/>
</dbReference>
<evidence type="ECO:0000313" key="4">
    <source>
        <dbReference type="WormBase" id="C05E4.2b"/>
    </source>
</evidence>
<evidence type="ECO:0000313" key="3">
    <source>
        <dbReference type="Proteomes" id="UP000001940"/>
    </source>
</evidence>
<keyword evidence="3" id="KW-1185">Reference proteome</keyword>
<dbReference type="Proteomes" id="UP000001940">
    <property type="component" value="Chromosome V"/>
</dbReference>
<dbReference type="GeneID" id="191970"/>
<dbReference type="PANTHER" id="PTHR46000">
    <property type="entry name" value="SEVEN TM RECEPTOR-RELATED"/>
    <property type="match status" value="1"/>
</dbReference>
<name>A0A0K3ASB3_CAEEL</name>
<dbReference type="AlphaFoldDB" id="A0A0K3ASB3"/>
<feature type="transmembrane region" description="Helical" evidence="1">
    <location>
        <begin position="210"/>
        <end position="234"/>
    </location>
</feature>
<dbReference type="WormBase" id="C05E4.2b">
    <property type="protein sequence ID" value="CE50702"/>
    <property type="gene ID" value="WBGene00006087"/>
    <property type="gene designation" value="str-20"/>
</dbReference>
<reference evidence="2 3" key="1">
    <citation type="journal article" date="1998" name="Science">
        <title>Genome sequence of the nematode C. elegans: a platform for investigating biology.</title>
        <authorList>
            <consortium name="The C. elegans sequencing consortium"/>
            <person name="Sulson J.E."/>
            <person name="Waterston R."/>
        </authorList>
    </citation>
    <scope>NUCLEOTIDE SEQUENCE [LARGE SCALE GENOMIC DNA]</scope>
    <source>
        <strain evidence="2 3">Bristol N2</strain>
    </source>
</reference>
<keyword evidence="1" id="KW-1133">Transmembrane helix</keyword>
<dbReference type="FunCoup" id="A0A0K3ASB3">
    <property type="interactions" value="80"/>
</dbReference>
<dbReference type="ExpressionAtlas" id="A0A0K3ASB3">
    <property type="expression patterns" value="baseline"/>
</dbReference>
<organism evidence="2 3">
    <name type="scientific">Caenorhabditis elegans</name>
    <dbReference type="NCBI Taxonomy" id="6239"/>
    <lineage>
        <taxon>Eukaryota</taxon>
        <taxon>Metazoa</taxon>
        <taxon>Ecdysozoa</taxon>
        <taxon>Nematoda</taxon>
        <taxon>Chromadorea</taxon>
        <taxon>Rhabditida</taxon>
        <taxon>Rhabditina</taxon>
        <taxon>Rhabditomorpha</taxon>
        <taxon>Rhabditoidea</taxon>
        <taxon>Rhabditidae</taxon>
        <taxon>Peloderinae</taxon>
        <taxon>Caenorhabditis</taxon>
    </lineage>
</organism>
<dbReference type="Gene3D" id="1.20.1070.10">
    <property type="entry name" value="Rhodopsin 7-helix transmembrane proteins"/>
    <property type="match status" value="1"/>
</dbReference>
<dbReference type="AGR" id="WB:WBGene00006087"/>
<feature type="transmembrane region" description="Helical" evidence="1">
    <location>
        <begin position="255"/>
        <end position="279"/>
    </location>
</feature>
<gene>
    <name evidence="2 4" type="primary">str-20</name>
    <name evidence="4" type="ORF">C05E4.2</name>
    <name evidence="2" type="ORF">CELE_C05E4.2</name>
</gene>
<feature type="transmembrane region" description="Helical" evidence="1">
    <location>
        <begin position="291"/>
        <end position="313"/>
    </location>
</feature>
<sequence>MNISNQTFPYENYIVVSKRISHLGFCSTSFFCTILIIIIVKFSNKNVGSYKYLMIIFSVLGTLFSIVEGILCPNEHSYTASWLLFITERPFGLSPDSLTLFLVLYAVLYAATICMLSVQFVYRYCAIFHQFGLKYFEGWRMLSIAVYCSGCGILWGGSMYLFSQVDDYAKAYLRGEMSIKYGINIDNLVAFTLVAYDKDGHFSFRWWNSIANFILCIIMFAQYAIMMFCAVVMYRKMEENMKMMSESLRRVHRQFFRTLVIQIIAPSIFLFSPLTFILYHPFLNYAISFPSGMFLCAISLFPAIDAIVILTIVREYRNAVKKIFRYACCRRKQNEVKTSITYASTTLTTSTAQ</sequence>
<feature type="transmembrane region" description="Helical" evidence="1">
    <location>
        <begin position="20"/>
        <end position="40"/>
    </location>
</feature>
<dbReference type="InParanoid" id="A0A0K3ASB3"/>
<keyword evidence="1" id="KW-0472">Membrane</keyword>
<dbReference type="RefSeq" id="NP_001300050.1">
    <property type="nucleotide sequence ID" value="NM_001313121.3"/>
</dbReference>
<dbReference type="OrthoDB" id="5819992at2759"/>
<dbReference type="EMBL" id="BX284605">
    <property type="protein sequence ID" value="CTQ86749.1"/>
    <property type="molecule type" value="Genomic_DNA"/>
</dbReference>
<dbReference type="InterPro" id="IPR019428">
    <property type="entry name" value="7TM_GPCR_serpentine_rcpt_Str"/>
</dbReference>
<keyword evidence="2" id="KW-0675">Receptor</keyword>
<keyword evidence="1" id="KW-0812">Transmembrane</keyword>
<accession>A0A0K3ASB3</accession>
<evidence type="ECO:0000313" key="2">
    <source>
        <dbReference type="EMBL" id="CTQ86749.1"/>
    </source>
</evidence>
<dbReference type="CTD" id="191970"/>